<feature type="domain" description="RNase H type-1" evidence="13">
    <location>
        <begin position="80"/>
        <end position="214"/>
    </location>
</feature>
<dbReference type="EMBL" id="QUBQ01000003">
    <property type="protein sequence ID" value="REK74221.1"/>
    <property type="molecule type" value="Genomic_DNA"/>
</dbReference>
<gene>
    <name evidence="14" type="ORF">DX130_16900</name>
</gene>
<keyword evidence="10 11" id="KW-0460">Magnesium</keyword>
<evidence type="ECO:0000256" key="12">
    <source>
        <dbReference type="PIRSR" id="PIRSR037839-1"/>
    </source>
</evidence>
<keyword evidence="7 11" id="KW-0479">Metal-binding</keyword>
<dbReference type="PIRSF" id="PIRSF037839">
    <property type="entry name" value="Ribonuclease_H"/>
    <property type="match status" value="1"/>
</dbReference>
<evidence type="ECO:0000256" key="1">
    <source>
        <dbReference type="ARBA" id="ARBA00001946"/>
    </source>
</evidence>
<comment type="cofactor">
    <cofactor evidence="1">
        <name>Mg(2+)</name>
        <dbReference type="ChEBI" id="CHEBI:18420"/>
    </cofactor>
</comment>
<keyword evidence="12" id="KW-0464">Manganese</keyword>
<evidence type="ECO:0000256" key="11">
    <source>
        <dbReference type="PIRNR" id="PIRNR037839"/>
    </source>
</evidence>
<evidence type="ECO:0000256" key="3">
    <source>
        <dbReference type="ARBA" id="ARBA00005300"/>
    </source>
</evidence>
<dbReference type="NCBIfam" id="NF046109">
    <property type="entry name" value="RNaseH_Halikb"/>
    <property type="match status" value="1"/>
</dbReference>
<dbReference type="InterPro" id="IPR009027">
    <property type="entry name" value="Ribosomal_bL9/RNase_H1_N"/>
</dbReference>
<dbReference type="Pfam" id="PF01693">
    <property type="entry name" value="Cauli_VI"/>
    <property type="match status" value="1"/>
</dbReference>
<evidence type="ECO:0000313" key="14">
    <source>
        <dbReference type="EMBL" id="REK74221.1"/>
    </source>
</evidence>
<sequence length="214" mass="24331">MAKQKYYVVWAGHKPGIYKSWAECQEHTNHFTDAKYKSFGSSEEAEKAYRDGWRLHWGQKSADKPVRKKSAVIGQDIVEEIDWDSISVDVGCSGNPGIVEYKGVHTQTGEILFYHGPIAKGTNNIGEFIAIVHGLAYLQQKGSNQTVYSDSRTALSWLKKKSINSSLVRDASTKEIWELADRAIRWLESNTYNNKVLKWNTEVWGEIKADFGRK</sequence>
<dbReference type="GO" id="GO:0003676">
    <property type="term" value="F:nucleic acid binding"/>
    <property type="evidence" value="ECO:0007669"/>
    <property type="project" value="UniProtKB-UniRule"/>
</dbReference>
<dbReference type="Gene3D" id="3.40.970.10">
    <property type="entry name" value="Ribonuclease H1, N-terminal domain"/>
    <property type="match status" value="1"/>
</dbReference>
<feature type="binding site" evidence="12">
    <location>
        <position position="150"/>
    </location>
    <ligand>
        <name>Mg(2+)</name>
        <dbReference type="ChEBI" id="CHEBI:18420"/>
        <label>2</label>
    </ligand>
</feature>
<evidence type="ECO:0000256" key="7">
    <source>
        <dbReference type="ARBA" id="ARBA00022723"/>
    </source>
</evidence>
<dbReference type="InterPro" id="IPR002156">
    <property type="entry name" value="RNaseH_domain"/>
</dbReference>
<feature type="binding site" evidence="12">
    <location>
        <position position="127"/>
    </location>
    <ligand>
        <name>Mg(2+)</name>
        <dbReference type="ChEBI" id="CHEBI:18420"/>
        <label>2</label>
    </ligand>
</feature>
<evidence type="ECO:0000256" key="6">
    <source>
        <dbReference type="ARBA" id="ARBA00022722"/>
    </source>
</evidence>
<evidence type="ECO:0000256" key="10">
    <source>
        <dbReference type="ARBA" id="ARBA00022842"/>
    </source>
</evidence>
<comment type="subcellular location">
    <subcellularLocation>
        <location evidence="11">Cytoplasm</location>
    </subcellularLocation>
</comment>
<dbReference type="InterPro" id="IPR011320">
    <property type="entry name" value="RNase_H1_N"/>
</dbReference>
<dbReference type="InterPro" id="IPR012337">
    <property type="entry name" value="RNaseH-like_sf"/>
</dbReference>
<evidence type="ECO:0000256" key="8">
    <source>
        <dbReference type="ARBA" id="ARBA00022759"/>
    </source>
</evidence>
<dbReference type="SUPFAM" id="SSF55658">
    <property type="entry name" value="L9 N-domain-like"/>
    <property type="match status" value="1"/>
</dbReference>
<evidence type="ECO:0000256" key="4">
    <source>
        <dbReference type="ARBA" id="ARBA00012180"/>
    </source>
</evidence>
<feature type="binding site" evidence="12">
    <location>
        <position position="89"/>
    </location>
    <ligand>
        <name>Mg(2+)</name>
        <dbReference type="ChEBI" id="CHEBI:18420"/>
        <label>1</label>
    </ligand>
</feature>
<comment type="function">
    <text evidence="2 11">Endonuclease that specifically degrades the RNA of RNA-DNA hybrids.</text>
</comment>
<comment type="similarity">
    <text evidence="3 11">Belongs to the RNase H family.</text>
</comment>
<dbReference type="GO" id="GO:0004523">
    <property type="term" value="F:RNA-DNA hybrid ribonuclease activity"/>
    <property type="evidence" value="ECO:0007669"/>
    <property type="project" value="UniProtKB-UniRule"/>
</dbReference>
<dbReference type="Proteomes" id="UP000261905">
    <property type="component" value="Unassembled WGS sequence"/>
</dbReference>
<evidence type="ECO:0000256" key="2">
    <source>
        <dbReference type="ARBA" id="ARBA00004065"/>
    </source>
</evidence>
<dbReference type="FunFam" id="3.40.970.10:FF:000002">
    <property type="entry name" value="Ribonuclease H"/>
    <property type="match status" value="1"/>
</dbReference>
<comment type="catalytic activity">
    <reaction evidence="11">
        <text>Endonucleolytic cleavage to 5'-phosphomonoester.</text>
        <dbReference type="EC" id="3.1.26.4"/>
    </reaction>
</comment>
<keyword evidence="15" id="KW-1185">Reference proteome</keyword>
<keyword evidence="11" id="KW-0963">Cytoplasm</keyword>
<organism evidence="14 15">
    <name type="scientific">Paenibacillus paeoniae</name>
    <dbReference type="NCBI Taxonomy" id="2292705"/>
    <lineage>
        <taxon>Bacteria</taxon>
        <taxon>Bacillati</taxon>
        <taxon>Bacillota</taxon>
        <taxon>Bacilli</taxon>
        <taxon>Bacillales</taxon>
        <taxon>Paenibacillaceae</taxon>
        <taxon>Paenibacillus</taxon>
    </lineage>
</organism>
<protein>
    <recommendedName>
        <fullName evidence="5 11">Ribonuclease H</fullName>
        <ecNumber evidence="4 11">3.1.26.4</ecNumber>
    </recommendedName>
</protein>
<dbReference type="SUPFAM" id="SSF53098">
    <property type="entry name" value="Ribonuclease H-like"/>
    <property type="match status" value="1"/>
</dbReference>
<evidence type="ECO:0000256" key="9">
    <source>
        <dbReference type="ARBA" id="ARBA00022801"/>
    </source>
</evidence>
<comment type="caution">
    <text evidence="14">The sequence shown here is derived from an EMBL/GenBank/DDBJ whole genome shotgun (WGS) entry which is preliminary data.</text>
</comment>
<dbReference type="AlphaFoldDB" id="A0A371PE54"/>
<dbReference type="InterPro" id="IPR037056">
    <property type="entry name" value="RNase_H1_N_sf"/>
</dbReference>
<dbReference type="GO" id="GO:0005737">
    <property type="term" value="C:cytoplasm"/>
    <property type="evidence" value="ECO:0007669"/>
    <property type="project" value="UniProtKB-SubCell"/>
</dbReference>
<evidence type="ECO:0000256" key="5">
    <source>
        <dbReference type="ARBA" id="ARBA00017721"/>
    </source>
</evidence>
<dbReference type="Gene3D" id="3.30.420.10">
    <property type="entry name" value="Ribonuclease H-like superfamily/Ribonuclease H"/>
    <property type="match status" value="1"/>
</dbReference>
<comment type="cofactor">
    <cofactor evidence="12">
        <name>Mn(2+)</name>
        <dbReference type="ChEBI" id="CHEBI:29035"/>
    </cofactor>
    <cofactor evidence="12">
        <name>Mg(2+)</name>
        <dbReference type="ChEBI" id="CHEBI:18420"/>
    </cofactor>
    <text evidence="12">Binds 2 metal ions per subunit. Manganese or magnesium.</text>
</comment>
<dbReference type="InterPro" id="IPR017290">
    <property type="entry name" value="RNase_H_bac"/>
</dbReference>
<keyword evidence="6 11" id="KW-0540">Nuclease</keyword>
<keyword evidence="9 11" id="KW-0378">Hydrolase</keyword>
<feature type="binding site" evidence="12">
    <location>
        <position position="210"/>
    </location>
    <ligand>
        <name>Mg(2+)</name>
        <dbReference type="ChEBI" id="CHEBI:18420"/>
        <label>1</label>
    </ligand>
</feature>
<dbReference type="EC" id="3.1.26.4" evidence="4 11"/>
<proteinExistence type="inferred from homology"/>
<dbReference type="InterPro" id="IPR036397">
    <property type="entry name" value="RNaseH_sf"/>
</dbReference>
<dbReference type="OrthoDB" id="9811552at2"/>
<reference evidence="14 15" key="1">
    <citation type="submission" date="2018-08" db="EMBL/GenBank/DDBJ databases">
        <title>Paenibacillus sp. M4BSY-1, whole genome shotgun sequence.</title>
        <authorList>
            <person name="Tuo L."/>
        </authorList>
    </citation>
    <scope>NUCLEOTIDE SEQUENCE [LARGE SCALE GENOMIC DNA]</scope>
    <source>
        <strain evidence="14 15">M4BSY-1</strain>
    </source>
</reference>
<dbReference type="RefSeq" id="WP_116047408.1">
    <property type="nucleotide sequence ID" value="NZ_QUBQ01000003.1"/>
</dbReference>
<dbReference type="PROSITE" id="PS50879">
    <property type="entry name" value="RNASE_H_1"/>
    <property type="match status" value="1"/>
</dbReference>
<evidence type="ECO:0000259" key="13">
    <source>
        <dbReference type="PROSITE" id="PS50879"/>
    </source>
</evidence>
<evidence type="ECO:0000313" key="15">
    <source>
        <dbReference type="Proteomes" id="UP000261905"/>
    </source>
</evidence>
<name>A0A371PE54_9BACL</name>
<keyword evidence="8 11" id="KW-0255">Endonuclease</keyword>
<dbReference type="GO" id="GO:0046872">
    <property type="term" value="F:metal ion binding"/>
    <property type="evidence" value="ECO:0007669"/>
    <property type="project" value="UniProtKB-KW"/>
</dbReference>
<accession>A0A371PE54</accession>